<evidence type="ECO:0000256" key="5">
    <source>
        <dbReference type="ARBA" id="ARBA00023054"/>
    </source>
</evidence>
<gene>
    <name evidence="9" type="primary">SNPH</name>
</gene>
<reference evidence="9" key="1">
    <citation type="submission" date="2025-08" db="UniProtKB">
        <authorList>
            <consortium name="RefSeq"/>
        </authorList>
    </citation>
    <scope>IDENTIFICATION</scope>
    <source>
        <tissue evidence="9">Blood</tissue>
    </source>
</reference>
<evidence type="ECO:0000256" key="7">
    <source>
        <dbReference type="SAM" id="MobiDB-lite"/>
    </source>
</evidence>
<keyword evidence="8" id="KW-1185">Reference proteome</keyword>
<dbReference type="KEGG" id="pcoo:112869561"/>
<accession>A0A6P6IJW3</accession>
<feature type="region of interest" description="Disordered" evidence="7">
    <location>
        <begin position="212"/>
        <end position="244"/>
    </location>
</feature>
<comment type="subcellular location">
    <subcellularLocation>
        <location evidence="1">Membrane</location>
        <topology evidence="1">Single-pass membrane protein</topology>
    </subcellularLocation>
</comment>
<organism evidence="8 9">
    <name type="scientific">Puma concolor</name>
    <name type="common">Mountain lion</name>
    <name type="synonym">Felis concolor</name>
    <dbReference type="NCBI Taxonomy" id="9696"/>
    <lineage>
        <taxon>Eukaryota</taxon>
        <taxon>Metazoa</taxon>
        <taxon>Chordata</taxon>
        <taxon>Craniata</taxon>
        <taxon>Vertebrata</taxon>
        <taxon>Euteleostomi</taxon>
        <taxon>Mammalia</taxon>
        <taxon>Eutheria</taxon>
        <taxon>Laurasiatheria</taxon>
        <taxon>Carnivora</taxon>
        <taxon>Feliformia</taxon>
        <taxon>Felidae</taxon>
        <taxon>Felinae</taxon>
        <taxon>Puma</taxon>
    </lineage>
</organism>
<dbReference type="InterPro" id="IPR028197">
    <property type="entry name" value="Syntaphilin/Syntabulin"/>
</dbReference>
<proteinExistence type="predicted"/>
<dbReference type="CTD" id="9751"/>
<dbReference type="GO" id="GO:0005739">
    <property type="term" value="C:mitochondrion"/>
    <property type="evidence" value="ECO:0007669"/>
    <property type="project" value="TreeGrafter"/>
</dbReference>
<dbReference type="GeneID" id="112869561"/>
<keyword evidence="6" id="KW-0472">Membrane</keyword>
<sequence length="509" mass="54694">MLQPQPWRAASSRGSGEQVGGLGRAAEAMEASAGDDSDPGDLGAHRPAAPTECRVRVADPGQTAAAATAEALRQAGPERCEPAGAAERQRTQGLALHYLEALPDWGMMGGSWGEQLRRSMKYTLCSDNHGVKPPTPEQYLTPLQQKEVCIRHLKARLKDTQDRLQDRGPSGERDGRCREWLVPTYLARHHLSCSHGQCQLEPELLLLLREEVPPLRPKGPPLRGRRRGEKQRGEGDAQTGVTEQTAQIKMENQEQDGADSGFAVTDDTLSRTDALEASSLLSSGVDCGPEEGSLHGGFSLGPRFPASNTYEKLLCGTEAGVQASCVQERAIQTDFVQYQPDLDTILEKVTRAQVCGAVPESGHGCPEPEPRPPGPKDPDSAVVVTVGDELEAPEPVTRGPSPHRPGADPSPSVSVACPVEDEEEVAAAEKEPKSYWSRHYIVDLLAVVVPAVPTVAWLCRSQRRQGQPIYNISSLLRGCCTVALHSIRRISCRSLSQQGPGGPGGGSQL</sequence>
<evidence type="ECO:0000256" key="1">
    <source>
        <dbReference type="ARBA" id="ARBA00004167"/>
    </source>
</evidence>
<evidence type="ECO:0000256" key="2">
    <source>
        <dbReference type="ARBA" id="ARBA00022553"/>
    </source>
</evidence>
<keyword evidence="3" id="KW-0812">Transmembrane</keyword>
<dbReference type="AlphaFoldDB" id="A0A6P6IJW3"/>
<keyword evidence="4" id="KW-1133">Transmembrane helix</keyword>
<evidence type="ECO:0000313" key="8">
    <source>
        <dbReference type="Proteomes" id="UP000515131"/>
    </source>
</evidence>
<keyword evidence="2" id="KW-0597">Phosphoprotein</keyword>
<keyword evidence="5" id="KW-0175">Coiled coil</keyword>
<evidence type="ECO:0000256" key="6">
    <source>
        <dbReference type="ARBA" id="ARBA00023136"/>
    </source>
</evidence>
<protein>
    <submittedName>
        <fullName evidence="9">Syntaphilin</fullName>
    </submittedName>
</protein>
<evidence type="ECO:0000256" key="3">
    <source>
        <dbReference type="ARBA" id="ARBA00022692"/>
    </source>
</evidence>
<dbReference type="GO" id="GO:0016020">
    <property type="term" value="C:membrane"/>
    <property type="evidence" value="ECO:0007669"/>
    <property type="project" value="UniProtKB-SubCell"/>
</dbReference>
<dbReference type="PANTHER" id="PTHR16208:SF1">
    <property type="entry name" value="SYNTAPHILIN"/>
    <property type="match status" value="1"/>
</dbReference>
<feature type="region of interest" description="Disordered" evidence="7">
    <location>
        <begin position="358"/>
        <end position="415"/>
    </location>
</feature>
<evidence type="ECO:0000313" key="9">
    <source>
        <dbReference type="RefSeq" id="XP_025788485.1"/>
    </source>
</evidence>
<dbReference type="Pfam" id="PF15290">
    <property type="entry name" value="Syntaphilin"/>
    <property type="match status" value="2"/>
</dbReference>
<dbReference type="PANTHER" id="PTHR16208">
    <property type="entry name" value="MICROTUBULE-ASSOCIATED PROTEIN/SYNTAPHILIN"/>
    <property type="match status" value="1"/>
</dbReference>
<feature type="compositionally biased region" description="Basic and acidic residues" evidence="7">
    <location>
        <begin position="366"/>
        <end position="379"/>
    </location>
</feature>
<feature type="region of interest" description="Disordered" evidence="7">
    <location>
        <begin position="1"/>
        <end position="47"/>
    </location>
</feature>
<dbReference type="Proteomes" id="UP000515131">
    <property type="component" value="Unplaced"/>
</dbReference>
<dbReference type="RefSeq" id="XP_025788485.1">
    <property type="nucleotide sequence ID" value="XM_025932700.1"/>
</dbReference>
<name>A0A6P6IJW3_PUMCO</name>
<dbReference type="GO" id="GO:0030182">
    <property type="term" value="P:neuron differentiation"/>
    <property type="evidence" value="ECO:0007669"/>
    <property type="project" value="TreeGrafter"/>
</dbReference>
<evidence type="ECO:0000256" key="4">
    <source>
        <dbReference type="ARBA" id="ARBA00022989"/>
    </source>
</evidence>
<dbReference type="GO" id="GO:0005881">
    <property type="term" value="C:cytoplasmic microtubule"/>
    <property type="evidence" value="ECO:0007669"/>
    <property type="project" value="TreeGrafter"/>
</dbReference>